<sequence>MAGIHQLVMQFGEDEAKRRVPEEWRDVVPIAAHVLADDAMKRAFSYSGFALTAFPYKQIPATDSWEKVGHHVTLVIDPGSIRVRKRTRRFGVPYGSYARLLMIYLQTEAVMTKSNVVPLGSSLRSFIEGRLRIGWGSETGERVLDQIHRLAACSMKFFWDLPGGGSRFEATHIIRAGMFGNISNSDEANGDQGRLWDDHVALDPAFVKHLLEHKVMLQDEAIRMLHNEPVALDAYVWLAYRMRAIRHEEPITWAALRGQFGPNYKETRQFKRRFEPCLRKAIAAYPNAMVDIRPEGVVLRPSDPPVPPRGA</sequence>
<proteinExistence type="predicted"/>
<dbReference type="RefSeq" id="WP_376996631.1">
    <property type="nucleotide sequence ID" value="NZ_JBHSLC010000038.1"/>
</dbReference>
<protein>
    <submittedName>
        <fullName evidence="1">Replication protein RepA</fullName>
    </submittedName>
</protein>
<organism evidence="1 2">
    <name type="scientific">Azospirillum himalayense</name>
    <dbReference type="NCBI Taxonomy" id="654847"/>
    <lineage>
        <taxon>Bacteria</taxon>
        <taxon>Pseudomonadati</taxon>
        <taxon>Pseudomonadota</taxon>
        <taxon>Alphaproteobacteria</taxon>
        <taxon>Rhodospirillales</taxon>
        <taxon>Azospirillaceae</taxon>
        <taxon>Azospirillum</taxon>
    </lineage>
</organism>
<dbReference type="InterPro" id="IPR006881">
    <property type="entry name" value="RepA_C"/>
</dbReference>
<gene>
    <name evidence="1" type="ORF">ACFPMG_18955</name>
</gene>
<name>A0ABW0G8X2_9PROT</name>
<dbReference type="Pfam" id="PF04796">
    <property type="entry name" value="RepA_C"/>
    <property type="match status" value="1"/>
</dbReference>
<evidence type="ECO:0000313" key="2">
    <source>
        <dbReference type="Proteomes" id="UP001596166"/>
    </source>
</evidence>
<accession>A0ABW0G8X2</accession>
<keyword evidence="2" id="KW-1185">Reference proteome</keyword>
<dbReference type="EMBL" id="JBHSLC010000038">
    <property type="protein sequence ID" value="MFC5357095.1"/>
    <property type="molecule type" value="Genomic_DNA"/>
</dbReference>
<reference evidence="2" key="1">
    <citation type="journal article" date="2019" name="Int. J. Syst. Evol. Microbiol.">
        <title>The Global Catalogue of Microorganisms (GCM) 10K type strain sequencing project: providing services to taxonomists for standard genome sequencing and annotation.</title>
        <authorList>
            <consortium name="The Broad Institute Genomics Platform"/>
            <consortium name="The Broad Institute Genome Sequencing Center for Infectious Disease"/>
            <person name="Wu L."/>
            <person name="Ma J."/>
        </authorList>
    </citation>
    <scope>NUCLEOTIDE SEQUENCE [LARGE SCALE GENOMIC DNA]</scope>
    <source>
        <strain evidence="2">CCUG 58760</strain>
    </source>
</reference>
<evidence type="ECO:0000313" key="1">
    <source>
        <dbReference type="EMBL" id="MFC5357095.1"/>
    </source>
</evidence>
<dbReference type="Proteomes" id="UP001596166">
    <property type="component" value="Unassembled WGS sequence"/>
</dbReference>
<comment type="caution">
    <text evidence="1">The sequence shown here is derived from an EMBL/GenBank/DDBJ whole genome shotgun (WGS) entry which is preliminary data.</text>
</comment>